<accession>A0A6P1NQJ8</accession>
<organism evidence="1 2">
    <name type="scientific">Nibribacter ruber</name>
    <dbReference type="NCBI Taxonomy" id="2698458"/>
    <lineage>
        <taxon>Bacteria</taxon>
        <taxon>Pseudomonadati</taxon>
        <taxon>Bacteroidota</taxon>
        <taxon>Cytophagia</taxon>
        <taxon>Cytophagales</taxon>
        <taxon>Hymenobacteraceae</taxon>
        <taxon>Nibribacter</taxon>
    </lineage>
</organism>
<evidence type="ECO:0000313" key="1">
    <source>
        <dbReference type="EMBL" id="QHL85917.1"/>
    </source>
</evidence>
<protein>
    <submittedName>
        <fullName evidence="1">Uncharacterized protein</fullName>
    </submittedName>
</protein>
<gene>
    <name evidence="1" type="ORF">GU926_00045</name>
</gene>
<keyword evidence="2" id="KW-1185">Reference proteome</keyword>
<evidence type="ECO:0000313" key="2">
    <source>
        <dbReference type="Proteomes" id="UP000464214"/>
    </source>
</evidence>
<sequence length="143" mass="16705">MKAQLTNSSIIEQWTFLTEMNSIKLFQKFEGEIRFGPGYFSVKSEPPFHEFDGKTFGDWFFHYKDGIFLQQWDSTKSADSKLLYLDTIHLTITELKTQVPAVIWEMKVLEENQLQLNCDTGHKILEFRIELATNQTSQIQAAF</sequence>
<name>A0A6P1NQJ8_9BACT</name>
<dbReference type="RefSeq" id="WP_160687811.1">
    <property type="nucleotide sequence ID" value="NZ_CP047897.1"/>
</dbReference>
<dbReference type="Proteomes" id="UP000464214">
    <property type="component" value="Chromosome"/>
</dbReference>
<dbReference type="EMBL" id="CP047897">
    <property type="protein sequence ID" value="QHL85917.1"/>
    <property type="molecule type" value="Genomic_DNA"/>
</dbReference>
<proteinExistence type="predicted"/>
<reference evidence="1 2" key="1">
    <citation type="submission" date="2020-01" db="EMBL/GenBank/DDBJ databases">
        <authorList>
            <person name="Kim M."/>
        </authorList>
    </citation>
    <scope>NUCLEOTIDE SEQUENCE [LARGE SCALE GENOMIC DNA]</scope>
    <source>
        <strain evidence="1 2">BT10</strain>
    </source>
</reference>
<dbReference type="AlphaFoldDB" id="A0A6P1NQJ8"/>
<dbReference type="KEGG" id="nib:GU926_00045"/>